<dbReference type="InterPro" id="IPR017735">
    <property type="entry name" value="T6SS_FHA"/>
</dbReference>
<feature type="region of interest" description="Disordered" evidence="1">
    <location>
        <begin position="1"/>
        <end position="52"/>
    </location>
</feature>
<evidence type="ECO:0000313" key="4">
    <source>
        <dbReference type="Proteomes" id="UP000284605"/>
    </source>
</evidence>
<dbReference type="NCBIfam" id="TIGR03354">
    <property type="entry name" value="VI_FHA"/>
    <property type="match status" value="1"/>
</dbReference>
<accession>A0A418WE58</accession>
<evidence type="ECO:0000313" key="3">
    <source>
        <dbReference type="EMBL" id="RJF88305.1"/>
    </source>
</evidence>
<sequence>MDQPEPVSPPVSPPVAQPITAAVSVPGGGRDDNGFDAVDEAPPLPPPTPVSPVVPPVLSHAGPVADAGDALAVFLAGAGMTAADRPGGESTVAIQLAGQIFRVLVEGARDLIQTRAKLKNEFRIEQTMIGQANNNPLKFAVTLEEALAAMLQPPRQGYLGPVEAAREVFADLQAHEIAVMVALQTAMKSVLKRLDPATIKTKVDGEGGGFSIGGGKKNKYWELYEVLFGEVVGGLDEDFDKIFGRAFAAAYEDQIRRL</sequence>
<dbReference type="Proteomes" id="UP000284605">
    <property type="component" value="Unassembled WGS sequence"/>
</dbReference>
<gene>
    <name evidence="3" type="primary">tagH</name>
    <name evidence="3" type="ORF">D3874_15860</name>
</gene>
<organism evidence="3 4">
    <name type="scientific">Oleomonas cavernae</name>
    <dbReference type="NCBI Taxonomy" id="2320859"/>
    <lineage>
        <taxon>Bacteria</taxon>
        <taxon>Pseudomonadati</taxon>
        <taxon>Pseudomonadota</taxon>
        <taxon>Alphaproteobacteria</taxon>
        <taxon>Acetobacterales</taxon>
        <taxon>Acetobacteraceae</taxon>
        <taxon>Oleomonas</taxon>
    </lineage>
</organism>
<protein>
    <submittedName>
        <fullName evidence="3">Type VI secretion system-associated FHA domain protein TagH</fullName>
    </submittedName>
</protein>
<dbReference type="EMBL" id="QYUK01000011">
    <property type="protein sequence ID" value="RJF88305.1"/>
    <property type="molecule type" value="Genomic_DNA"/>
</dbReference>
<dbReference type="OrthoDB" id="273564at2"/>
<feature type="compositionally biased region" description="Pro residues" evidence="1">
    <location>
        <begin position="1"/>
        <end position="16"/>
    </location>
</feature>
<feature type="domain" description="Type VI secretion system FHA" evidence="2">
    <location>
        <begin position="77"/>
        <end position="254"/>
    </location>
</feature>
<feature type="compositionally biased region" description="Pro residues" evidence="1">
    <location>
        <begin position="42"/>
        <end position="52"/>
    </location>
</feature>
<comment type="caution">
    <text evidence="3">The sequence shown here is derived from an EMBL/GenBank/DDBJ whole genome shotgun (WGS) entry which is preliminary data.</text>
</comment>
<keyword evidence="4" id="KW-1185">Reference proteome</keyword>
<proteinExistence type="predicted"/>
<evidence type="ECO:0000256" key="1">
    <source>
        <dbReference type="SAM" id="MobiDB-lite"/>
    </source>
</evidence>
<evidence type="ECO:0000259" key="2">
    <source>
        <dbReference type="Pfam" id="PF20232"/>
    </source>
</evidence>
<name>A0A418WE58_9PROT</name>
<dbReference type="InterPro" id="IPR046883">
    <property type="entry name" value="T6SS_FHA_C"/>
</dbReference>
<dbReference type="Pfam" id="PF20232">
    <property type="entry name" value="T6SS_FHA_C"/>
    <property type="match status" value="1"/>
</dbReference>
<reference evidence="3 4" key="1">
    <citation type="submission" date="2018-09" db="EMBL/GenBank/DDBJ databases">
        <authorList>
            <person name="Zhu H."/>
        </authorList>
    </citation>
    <scope>NUCLEOTIDE SEQUENCE [LARGE SCALE GENOMIC DNA]</scope>
    <source>
        <strain evidence="3 4">K1W22B-8</strain>
    </source>
</reference>
<dbReference type="AlphaFoldDB" id="A0A418WE58"/>